<dbReference type="FunFam" id="2.60.40.10:FF:001143">
    <property type="entry name" value="Protein-glutamine gamma-glutamyltransferase K"/>
    <property type="match status" value="3"/>
</dbReference>
<keyword evidence="8" id="KW-0472">Membrane</keyword>
<evidence type="ECO:0000256" key="20">
    <source>
        <dbReference type="ARBA" id="ARBA00051843"/>
    </source>
</evidence>
<dbReference type="InterPro" id="IPR013783">
    <property type="entry name" value="Ig-like_fold"/>
</dbReference>
<evidence type="ECO:0000313" key="23">
    <source>
        <dbReference type="Proteomes" id="UP000579812"/>
    </source>
</evidence>
<comment type="similarity">
    <text evidence="3">Belongs to the transglutaminase superfamily. Transglutaminase family.</text>
</comment>
<dbReference type="EC" id="2.3.2.13" evidence="13"/>
<evidence type="ECO:0000256" key="3">
    <source>
        <dbReference type="ARBA" id="ARBA00005968"/>
    </source>
</evidence>
<dbReference type="GO" id="GO:0003810">
    <property type="term" value="F:protein-glutamine gamma-glutamyltransferase activity"/>
    <property type="evidence" value="ECO:0007669"/>
    <property type="project" value="UniProtKB-EC"/>
</dbReference>
<evidence type="ECO:0000256" key="7">
    <source>
        <dbReference type="ARBA" id="ARBA00022837"/>
    </source>
</evidence>
<dbReference type="SUPFAM" id="SSF49309">
    <property type="entry name" value="Transglutaminase, two C-terminal domains"/>
    <property type="match status" value="6"/>
</dbReference>
<dbReference type="PANTHER" id="PTHR11590:SF49">
    <property type="entry name" value="PROTEIN-GLUTAMINE GAMMA-GLUTAMYLTRANSFERASE K"/>
    <property type="match status" value="1"/>
</dbReference>
<proteinExistence type="inferred from homology"/>
<evidence type="ECO:0000256" key="10">
    <source>
        <dbReference type="ARBA" id="ARBA00023249"/>
    </source>
</evidence>
<keyword evidence="6" id="KW-0479">Metal-binding</keyword>
<dbReference type="Proteomes" id="UP000579812">
    <property type="component" value="Unassembled WGS sequence"/>
</dbReference>
<keyword evidence="7" id="KW-0106">Calcium</keyword>
<evidence type="ECO:0000256" key="5">
    <source>
        <dbReference type="ARBA" id="ARBA00022679"/>
    </source>
</evidence>
<evidence type="ECO:0000256" key="19">
    <source>
        <dbReference type="ARBA" id="ARBA00045815"/>
    </source>
</evidence>
<keyword evidence="11" id="KW-0449">Lipoprotein</keyword>
<feature type="domain" description="Transglutaminase-like" evidence="21">
    <location>
        <begin position="1176"/>
        <end position="1269"/>
    </location>
</feature>
<gene>
    <name evidence="22" type="ORF">G5714_022353</name>
</gene>
<evidence type="ECO:0000256" key="15">
    <source>
        <dbReference type="ARBA" id="ARBA00040559"/>
    </source>
</evidence>
<evidence type="ECO:0000256" key="1">
    <source>
        <dbReference type="ARBA" id="ARBA00001913"/>
    </source>
</evidence>
<sequence>MPFVNNPYKNHCTVGRFPRIKLQSENSWKGACYAPVYNNPCTNPCANPCTNLSGDPWANVYVNPYVNPCINPCTTPYATTLATPYVTPCTTPCTTPYTNPYGFVTPCRDYETKEVVIKEYVDDCTSKRVCEGNDAILRVCKVDLLKCRTEQNRQEHHTHCFLDDRLIVRRGQCFNMWVDLSRSFNPSCDKLHLELKLGHIPSIRDGTYVIVPIVEEFKKDCWGAKIVEQGQNRIKLCVHSVPTACVGRYQLSVVTHCPGGRFTLPCVPENEIYMLFNPWCKDDCVYLRDEAERAEYVLNDMGRIYYGTKQQIACKTWNFGQFEKGILPACMYVLEKSCTPCSGWGNPINISRVVSDMVIANKDCGVLVGNWSNCYGDGTAPTSWCSSSAILKQYHKSDGIPVKYGQSSAFAGVTNTLLRCLGIPARPVSNFCSAHDTDVCLTSDVYLDEKFQLIDHMNRDSIWNYHVWNEAWMTRPDLPSGFGGWQVLDSTPQLTSQGFFRCGPTSVAAIRTGQTFLKHDVPFLFAEVNNDKVYWQRRCDGTFGVVHVEKDVVGHCISTKAIGSDQRVDITNLYKHPLGSSEKCTALETAVRHGSKRCAYPLPCAEDVVCEVNLKGDGPCVGKDAVLCINLKNKCSSPRSITLYSQAAAMYYTGVRKTFLKRDHTCIELKPSECRPLDWTLSYDEYKEHLVDHASLMLNLFGHVTQTKQVLATQYSFRLRTPDLVITPVCDAVLGQEVPVKITFQNPLPCVLKNTVFRFVGLGLQHARVVNYGMPFVNNPYKNHCTVGRFPRIKLQSENSWKGACYAPVYNNPCTNPCANPCPNPCTNLSGNPWANVYVNPYVNPCINPCTTPYATTHATPCVTPCTTPCTTPYTNPYGFVTPCRDYETKEVVIKEYVDDCTSKRVCEGNDAVLRVCKVDLLKCKTEQNRQEHHTHCFLDDRLIVRRGQCFNMWVDLCRPFSPSCDKLHLELKLGHIPSIRDGTYVTVPIVEEFKKDCWGAKIVEQGQNRIKLSVHSVPTACVGRYQLSVVTHCPGGRFTLPCVPENDIYMLFNPWCKDDCVYLSDEAERAEYVLNDMGRIYYGTKQQIGCKTWNFGQFEKGILPACMYVLEKSCTPCSGWGNPINISRVVSDMVIANKDCGVLVGNWSNCYGDGTAPTSWCSSSAILKQYHKSDGIPVKYGQSSAFAGVTNTLLRCLGIPARPVSNFCSAHDTDVCLTTDVYLDEKFQLMDHMNRDSIWNYHVWNEAWMTRPDLPSGFGGWQVVDSTPQLTSQGFFRCGPTSVAAIRSGQVFMKHDVPFIFAEVNNDKVYWQRRCDGTFGVVHVEKDVVGHCISTKAIGSDQRVDITNLYKHPLGSSEKCTALETAVRHGSKRCAYPLPCAEDVVCEVNLKGDGPCVGKDAVLCINLKNKCSSPRSITLYSQAAAMYYTGVRKTFLKRNQTCIELKASECRPLDWTLSYDEYKEHLVDHASLMLNLFGHVAQTKQVLATQYSFRLRTPNLVIAPVCDAVLGQEVPVKITFQNPLPCVLKNTVFRFVGLGLQHARVVNYGMPFVNNPYKNHCTVGRFPRIKLQSENSWKGACYAPVYNNPCTNPCANPCTNLSGNPWANVYVNPYVNPCINPCTTSYATPCVTPCTTPCTTPYTNPYGFLTPCHDYETKEVVIKEKVDDCTSKRVCEDAVLQVCKVDLLKCRTEQNRQEHHTHCFLDDRLIVRRGQCFNMWVDLCRPFSPSCDKLHLELKLGHIPSIRDGTYVIVPIVEEFKKDCWGAKIVEQGQNRIKLCVHSVPTACVGRYQLSVVTHCPGGRFTLPCVPENDIYMLFNPWCKDDCVYLSDEAERAEYVLNDMGRIYYGTKQQIGCKTWKFGQFEKGILPACMYVLEKSCTPCSGWGNPINISRVVSDMVIANKDCGVLVGNWSNCYGDGTAPTSWCSSSAILKQYHKSDGIPVKYGQSSAFAGVTNTLLRCLGIPARPVSNFCSAHDTDVCLTTDVYLDEKFQPIDHMNRDSIWNYHVWNEAWMNRPDLPSGFGGWQVVDSTPQLTSQGFFRCGPTSVAAIRSGQVFLKHDVPFLLAEVNNDKVYWQRRCDGTFGVVHVEKDVVGHCISTKAVGSDQRVDITNLYKHPLGSSEKCTALETAVRHGSKRCAYPLPCAEDVVCEVSLKGDGPCVGKDAVLCINLKNKCSSPRSITLYSQAAAMYYTGVRKTFLKRDQACIELKPSECRPLEWTLSYDEYKEHLVDHASLMLNLFGDVAQTKQVLATQYSFRLRTPDLVIAPVCDAVLGQEVPVKITFQNPLPCVLKNTVFRFVGLGLQHARVVNYGDIAGHATVCLTEKFIPKCHGPQKLLASFNCPQLTQVHGFANIVVKQHC</sequence>
<evidence type="ECO:0000256" key="11">
    <source>
        <dbReference type="ARBA" id="ARBA00023288"/>
    </source>
</evidence>
<comment type="subunit">
    <text evidence="14">Interacts with PLAAT4.</text>
</comment>
<protein>
    <recommendedName>
        <fullName evidence="15">Protein-glutamine gamma-glutamyltransferase K</fullName>
        <ecNumber evidence="13">2.3.2.13</ecNumber>
    </recommendedName>
    <alternativeName>
        <fullName evidence="18">Epidermal TGase</fullName>
    </alternativeName>
    <alternativeName>
        <fullName evidence="17">Transglutaminase K</fullName>
    </alternativeName>
    <alternativeName>
        <fullName evidence="16">Transglutaminase-1</fullName>
    </alternativeName>
</protein>
<evidence type="ECO:0000256" key="6">
    <source>
        <dbReference type="ARBA" id="ARBA00022723"/>
    </source>
</evidence>
<dbReference type="Pfam" id="PF01841">
    <property type="entry name" value="Transglut_core"/>
    <property type="match status" value="3"/>
</dbReference>
<comment type="cofactor">
    <cofactor evidence="1">
        <name>Ca(2+)</name>
        <dbReference type="ChEBI" id="CHEBI:29108"/>
    </cofactor>
</comment>
<reference evidence="22 23" key="1">
    <citation type="submission" date="2020-04" db="EMBL/GenBank/DDBJ databases">
        <title>Chromosome-level genome assembly of a cyprinid fish Onychostoma macrolepis by integration of Nanopore Sequencing, Bionano and Hi-C technology.</title>
        <authorList>
            <person name="Wang D."/>
        </authorList>
    </citation>
    <scope>NUCLEOTIDE SEQUENCE [LARGE SCALE GENOMIC DNA]</scope>
    <source>
        <strain evidence="22">SWU-2019</strain>
        <tissue evidence="22">Muscle</tissue>
    </source>
</reference>
<evidence type="ECO:0000256" key="2">
    <source>
        <dbReference type="ARBA" id="ARBA00004635"/>
    </source>
</evidence>
<dbReference type="GO" id="GO:0007399">
    <property type="term" value="P:nervous system development"/>
    <property type="evidence" value="ECO:0007669"/>
    <property type="project" value="UniProtKB-ARBA"/>
</dbReference>
<name>A0A7J6BN10_9TELE</name>
<dbReference type="GO" id="GO:0046872">
    <property type="term" value="F:metal ion binding"/>
    <property type="evidence" value="ECO:0007669"/>
    <property type="project" value="UniProtKB-KW"/>
</dbReference>
<keyword evidence="9" id="KW-0564">Palmitate</keyword>
<evidence type="ECO:0000256" key="18">
    <source>
        <dbReference type="ARBA" id="ARBA00043229"/>
    </source>
</evidence>
<comment type="caution">
    <text evidence="22">The sequence shown here is derived from an EMBL/GenBank/DDBJ whole genome shotgun (WGS) entry which is preliminary data.</text>
</comment>
<evidence type="ECO:0000256" key="13">
    <source>
        <dbReference type="ARBA" id="ARBA00024222"/>
    </source>
</evidence>
<dbReference type="InterPro" id="IPR001102">
    <property type="entry name" value="Transglutaminase_N"/>
</dbReference>
<evidence type="ECO:0000256" key="17">
    <source>
        <dbReference type="ARBA" id="ARBA00041726"/>
    </source>
</evidence>
<dbReference type="SUPFAM" id="SSF54001">
    <property type="entry name" value="Cysteine proteinases"/>
    <property type="match status" value="3"/>
</dbReference>
<accession>A0A7J6BN10</accession>
<dbReference type="Pfam" id="PF00868">
    <property type="entry name" value="Transglut_N"/>
    <property type="match status" value="3"/>
</dbReference>
<comment type="subcellular location">
    <subcellularLocation>
        <location evidence="2">Membrane</location>
        <topology evidence="2">Lipid-anchor</topology>
    </subcellularLocation>
</comment>
<dbReference type="InterPro" id="IPR008958">
    <property type="entry name" value="Transglutaminase_C"/>
</dbReference>
<dbReference type="InterPro" id="IPR014756">
    <property type="entry name" value="Ig_E-set"/>
</dbReference>
<evidence type="ECO:0000313" key="22">
    <source>
        <dbReference type="EMBL" id="KAF4096384.1"/>
    </source>
</evidence>
<keyword evidence="10" id="KW-0417">Keratinization</keyword>
<dbReference type="GO" id="GO:0031424">
    <property type="term" value="P:keratinization"/>
    <property type="evidence" value="ECO:0007669"/>
    <property type="project" value="UniProtKB-KW"/>
</dbReference>
<dbReference type="EMBL" id="JAAMOB010000023">
    <property type="protein sequence ID" value="KAF4096384.1"/>
    <property type="molecule type" value="Genomic_DNA"/>
</dbReference>
<evidence type="ECO:0000256" key="4">
    <source>
        <dbReference type="ARBA" id="ARBA00022553"/>
    </source>
</evidence>
<dbReference type="GO" id="GO:0016020">
    <property type="term" value="C:membrane"/>
    <property type="evidence" value="ECO:0007669"/>
    <property type="project" value="UniProtKB-SubCell"/>
</dbReference>
<dbReference type="InterPro" id="IPR036985">
    <property type="entry name" value="Transglutaminase-like_sf"/>
</dbReference>
<evidence type="ECO:0000256" key="9">
    <source>
        <dbReference type="ARBA" id="ARBA00023139"/>
    </source>
</evidence>
<dbReference type="InterPro" id="IPR038765">
    <property type="entry name" value="Papain-like_cys_pep_sf"/>
</dbReference>
<feature type="domain" description="Transglutaminase-like" evidence="21">
    <location>
        <begin position="1943"/>
        <end position="2036"/>
    </location>
</feature>
<dbReference type="Gene3D" id="3.90.260.10">
    <property type="entry name" value="Transglutaminase-like"/>
    <property type="match status" value="3"/>
</dbReference>
<keyword evidence="5" id="KW-0808">Transferase</keyword>
<dbReference type="Gene3D" id="2.60.40.10">
    <property type="entry name" value="Immunoglobulins"/>
    <property type="match status" value="9"/>
</dbReference>
<keyword evidence="4" id="KW-0597">Phosphoprotein</keyword>
<dbReference type="SMART" id="SM00460">
    <property type="entry name" value="TGc"/>
    <property type="match status" value="3"/>
</dbReference>
<keyword evidence="12" id="KW-0012">Acyltransferase</keyword>
<comment type="function">
    <text evidence="19">Catalyzes the cross-linking of proteins and the conjugation of polyamines to proteins. Responsible for cross-linking epidermal proteins during formation of the stratum corneum. Involved in cell proliferation.</text>
</comment>
<evidence type="ECO:0000259" key="21">
    <source>
        <dbReference type="SMART" id="SM00460"/>
    </source>
</evidence>
<organism evidence="22 23">
    <name type="scientific">Onychostoma macrolepis</name>
    <dbReference type="NCBI Taxonomy" id="369639"/>
    <lineage>
        <taxon>Eukaryota</taxon>
        <taxon>Metazoa</taxon>
        <taxon>Chordata</taxon>
        <taxon>Craniata</taxon>
        <taxon>Vertebrata</taxon>
        <taxon>Euteleostomi</taxon>
        <taxon>Actinopterygii</taxon>
        <taxon>Neopterygii</taxon>
        <taxon>Teleostei</taxon>
        <taxon>Ostariophysi</taxon>
        <taxon>Cypriniformes</taxon>
        <taxon>Cyprinidae</taxon>
        <taxon>Acrossocheilinae</taxon>
        <taxon>Onychostoma</taxon>
    </lineage>
</organism>
<evidence type="ECO:0000256" key="16">
    <source>
        <dbReference type="ARBA" id="ARBA00041651"/>
    </source>
</evidence>
<dbReference type="PANTHER" id="PTHR11590">
    <property type="entry name" value="PROTEIN-GLUTAMINE GAMMA-GLUTAMYLTRANSFERASE"/>
    <property type="match status" value="1"/>
</dbReference>
<feature type="domain" description="Transglutaminase-like" evidence="21">
    <location>
        <begin position="399"/>
        <end position="492"/>
    </location>
</feature>
<evidence type="ECO:0000256" key="14">
    <source>
        <dbReference type="ARBA" id="ARBA00038573"/>
    </source>
</evidence>
<dbReference type="SUPFAM" id="SSF81296">
    <property type="entry name" value="E set domains"/>
    <property type="match status" value="3"/>
</dbReference>
<dbReference type="FunFam" id="2.60.40.10:FF:000090">
    <property type="entry name" value="Protein-glutamine gamma-glutamyltransferase 2"/>
    <property type="match status" value="1"/>
</dbReference>
<dbReference type="InterPro" id="IPR036238">
    <property type="entry name" value="Transglutaminase_C_sf"/>
</dbReference>
<evidence type="ECO:0000256" key="8">
    <source>
        <dbReference type="ARBA" id="ARBA00023136"/>
    </source>
</evidence>
<evidence type="ECO:0000256" key="12">
    <source>
        <dbReference type="ARBA" id="ARBA00023315"/>
    </source>
</evidence>
<dbReference type="FunFam" id="2.60.40.10:FF:000171">
    <property type="entry name" value="protein-glutamine gamma-glutamyltransferase 6"/>
    <property type="match status" value="3"/>
</dbReference>
<dbReference type="InterPro" id="IPR050779">
    <property type="entry name" value="Transglutaminase"/>
</dbReference>
<dbReference type="Pfam" id="PF00927">
    <property type="entry name" value="Transglut_C"/>
    <property type="match status" value="4"/>
</dbReference>
<dbReference type="InterPro" id="IPR002931">
    <property type="entry name" value="Transglutaminase-like"/>
</dbReference>
<dbReference type="FunFam" id="3.90.260.10:FF:000001">
    <property type="entry name" value="Protein-glutamine gamma-glutamyltransferase 2"/>
    <property type="match status" value="3"/>
</dbReference>
<comment type="catalytic activity">
    <reaction evidence="20">
        <text>L-glutaminyl-[protein] + L-lysyl-[protein] = [protein]-L-lysyl-N(6)-5-L-glutamyl-[protein] + NH4(+)</text>
        <dbReference type="Rhea" id="RHEA:54816"/>
        <dbReference type="Rhea" id="RHEA-COMP:9752"/>
        <dbReference type="Rhea" id="RHEA-COMP:10207"/>
        <dbReference type="Rhea" id="RHEA-COMP:14005"/>
        <dbReference type="ChEBI" id="CHEBI:28938"/>
        <dbReference type="ChEBI" id="CHEBI:29969"/>
        <dbReference type="ChEBI" id="CHEBI:30011"/>
        <dbReference type="ChEBI" id="CHEBI:138370"/>
        <dbReference type="EC" id="2.3.2.13"/>
    </reaction>
</comment>
<keyword evidence="23" id="KW-1185">Reference proteome</keyword>